<evidence type="ECO:0000256" key="1">
    <source>
        <dbReference type="SAM" id="SignalP"/>
    </source>
</evidence>
<organism evidence="2 3">
    <name type="scientific">Polychaeton citri CBS 116435</name>
    <dbReference type="NCBI Taxonomy" id="1314669"/>
    <lineage>
        <taxon>Eukaryota</taxon>
        <taxon>Fungi</taxon>
        <taxon>Dikarya</taxon>
        <taxon>Ascomycota</taxon>
        <taxon>Pezizomycotina</taxon>
        <taxon>Dothideomycetes</taxon>
        <taxon>Dothideomycetidae</taxon>
        <taxon>Capnodiales</taxon>
        <taxon>Capnodiaceae</taxon>
        <taxon>Polychaeton</taxon>
    </lineage>
</organism>
<comment type="caution">
    <text evidence="2">The sequence shown here is derived from an EMBL/GenBank/DDBJ whole genome shotgun (WGS) entry which is preliminary data.</text>
</comment>
<evidence type="ECO:0000313" key="3">
    <source>
        <dbReference type="Proteomes" id="UP000799441"/>
    </source>
</evidence>
<dbReference type="EMBL" id="MU003811">
    <property type="protein sequence ID" value="KAF2719435.1"/>
    <property type="molecule type" value="Genomic_DNA"/>
</dbReference>
<proteinExistence type="predicted"/>
<reference evidence="2" key="1">
    <citation type="journal article" date="2020" name="Stud. Mycol.">
        <title>101 Dothideomycetes genomes: a test case for predicting lifestyles and emergence of pathogens.</title>
        <authorList>
            <person name="Haridas S."/>
            <person name="Albert R."/>
            <person name="Binder M."/>
            <person name="Bloem J."/>
            <person name="Labutti K."/>
            <person name="Salamov A."/>
            <person name="Andreopoulos B."/>
            <person name="Baker S."/>
            <person name="Barry K."/>
            <person name="Bills G."/>
            <person name="Bluhm B."/>
            <person name="Cannon C."/>
            <person name="Castanera R."/>
            <person name="Culley D."/>
            <person name="Daum C."/>
            <person name="Ezra D."/>
            <person name="Gonzalez J."/>
            <person name="Henrissat B."/>
            <person name="Kuo A."/>
            <person name="Liang C."/>
            <person name="Lipzen A."/>
            <person name="Lutzoni F."/>
            <person name="Magnuson J."/>
            <person name="Mondo S."/>
            <person name="Nolan M."/>
            <person name="Ohm R."/>
            <person name="Pangilinan J."/>
            <person name="Park H.-J."/>
            <person name="Ramirez L."/>
            <person name="Alfaro M."/>
            <person name="Sun H."/>
            <person name="Tritt A."/>
            <person name="Yoshinaga Y."/>
            <person name="Zwiers L.-H."/>
            <person name="Turgeon B."/>
            <person name="Goodwin S."/>
            <person name="Spatafora J."/>
            <person name="Crous P."/>
            <person name="Grigoriev I."/>
        </authorList>
    </citation>
    <scope>NUCLEOTIDE SEQUENCE</scope>
    <source>
        <strain evidence="2">CBS 116435</strain>
    </source>
</reference>
<evidence type="ECO:0000313" key="2">
    <source>
        <dbReference type="EMBL" id="KAF2719435.1"/>
    </source>
</evidence>
<gene>
    <name evidence="2" type="ORF">K431DRAFT_111645</name>
</gene>
<keyword evidence="1" id="KW-0732">Signal</keyword>
<protein>
    <submittedName>
        <fullName evidence="2">Uncharacterized protein</fullName>
    </submittedName>
</protein>
<name>A0A9P4Q4J9_9PEZI</name>
<dbReference type="AlphaFoldDB" id="A0A9P4Q4J9"/>
<accession>A0A9P4Q4J9</accession>
<feature type="signal peptide" evidence="1">
    <location>
        <begin position="1"/>
        <end position="16"/>
    </location>
</feature>
<dbReference type="Proteomes" id="UP000799441">
    <property type="component" value="Unassembled WGS sequence"/>
</dbReference>
<feature type="chain" id="PRO_5040138954" evidence="1">
    <location>
        <begin position="17"/>
        <end position="101"/>
    </location>
</feature>
<sequence length="101" mass="10790">MHFSGLLIGLASVVNGAAVPAAVPLPGMSGRAPVMNGKPSSSPLTLMHLESRDQNLVGIAHIELSAAALGERQERCDWDSYCHRAFQECVKSCDSLKNADW</sequence>
<keyword evidence="3" id="KW-1185">Reference proteome</keyword>